<keyword evidence="2" id="KW-1185">Reference proteome</keyword>
<name>A0A1W1Y3S3_9BURK</name>
<sequence>MTFRTNESIHTSTNRFSKDVGNHVTNNFILDKSNLHRRIQFINSLHCAFYEGDISFICNYLDRLREENGGWQINKIEYVDVEIFYRHYLSQHPPDGILRTAQFIVAAIDRFC</sequence>
<protein>
    <submittedName>
        <fullName evidence="1">Uncharacterized protein</fullName>
    </submittedName>
</protein>
<dbReference type="EMBL" id="FWXJ01000001">
    <property type="protein sequence ID" value="SMC30812.1"/>
    <property type="molecule type" value="Genomic_DNA"/>
</dbReference>
<evidence type="ECO:0000313" key="2">
    <source>
        <dbReference type="Proteomes" id="UP000192708"/>
    </source>
</evidence>
<gene>
    <name evidence="1" type="ORF">SAMN06296008_101290</name>
</gene>
<dbReference type="Proteomes" id="UP000192708">
    <property type="component" value="Unassembled WGS sequence"/>
</dbReference>
<proteinExistence type="predicted"/>
<accession>A0A1W1Y3S3</accession>
<evidence type="ECO:0000313" key="1">
    <source>
        <dbReference type="EMBL" id="SMC30812.1"/>
    </source>
</evidence>
<organism evidence="1 2">
    <name type="scientific">Polynucleobacter kasalickyi</name>
    <dbReference type="NCBI Taxonomy" id="1938817"/>
    <lineage>
        <taxon>Bacteria</taxon>
        <taxon>Pseudomonadati</taxon>
        <taxon>Pseudomonadota</taxon>
        <taxon>Betaproteobacteria</taxon>
        <taxon>Burkholderiales</taxon>
        <taxon>Burkholderiaceae</taxon>
        <taxon>Polynucleobacter</taxon>
    </lineage>
</organism>
<reference evidence="1 2" key="1">
    <citation type="submission" date="2017-04" db="EMBL/GenBank/DDBJ databases">
        <authorList>
            <person name="Afonso C.L."/>
            <person name="Miller P.J."/>
            <person name="Scott M.A."/>
            <person name="Spackman E."/>
            <person name="Goraichik I."/>
            <person name="Dimitrov K.M."/>
            <person name="Suarez D.L."/>
            <person name="Swayne D.E."/>
        </authorList>
    </citation>
    <scope>NUCLEOTIDE SEQUENCE [LARGE SCALE GENOMIC DNA]</scope>
    <source>
        <strain evidence="1 2">VK13</strain>
    </source>
</reference>
<dbReference type="AlphaFoldDB" id="A0A1W1Y3S3"/>
<dbReference type="RefSeq" id="WP_084282077.1">
    <property type="nucleotide sequence ID" value="NZ_FWXJ01000001.1"/>
</dbReference>